<feature type="transmembrane region" description="Helical" evidence="9">
    <location>
        <begin position="21"/>
        <end position="40"/>
    </location>
</feature>
<name>U2KB51_9STRE</name>
<dbReference type="InterPro" id="IPR036640">
    <property type="entry name" value="ABC1_TM_sf"/>
</dbReference>
<dbReference type="PANTHER" id="PTHR43394:SF1">
    <property type="entry name" value="ATP-BINDING CASSETTE SUB-FAMILY B MEMBER 10, MITOCHONDRIAL"/>
    <property type="match status" value="1"/>
</dbReference>
<dbReference type="OrthoDB" id="9770415at2"/>
<evidence type="ECO:0000256" key="3">
    <source>
        <dbReference type="ARBA" id="ARBA00022475"/>
    </source>
</evidence>
<dbReference type="Pfam" id="PF00664">
    <property type="entry name" value="ABC_membrane"/>
    <property type="match status" value="1"/>
</dbReference>
<keyword evidence="2" id="KW-0813">Transport</keyword>
<evidence type="ECO:0000313" key="13">
    <source>
        <dbReference type="Proteomes" id="UP000016617"/>
    </source>
</evidence>
<dbReference type="HOGENOM" id="CLU_000604_84_4_9"/>
<dbReference type="FunFam" id="3.40.50.300:FF:000287">
    <property type="entry name" value="Multidrug ABC transporter ATP-binding protein"/>
    <property type="match status" value="1"/>
</dbReference>
<keyword evidence="3" id="KW-1003">Cell membrane</keyword>
<feature type="transmembrane region" description="Helical" evidence="9">
    <location>
        <begin position="167"/>
        <end position="187"/>
    </location>
</feature>
<dbReference type="GO" id="GO:0016887">
    <property type="term" value="F:ATP hydrolysis activity"/>
    <property type="evidence" value="ECO:0007669"/>
    <property type="project" value="InterPro"/>
</dbReference>
<dbReference type="Proteomes" id="UP000016617">
    <property type="component" value="Unassembled WGS sequence"/>
</dbReference>
<keyword evidence="8 9" id="KW-0472">Membrane</keyword>
<dbReference type="InterPro" id="IPR027417">
    <property type="entry name" value="P-loop_NTPase"/>
</dbReference>
<evidence type="ECO:0000256" key="6">
    <source>
        <dbReference type="ARBA" id="ARBA00022840"/>
    </source>
</evidence>
<dbReference type="SMART" id="SM00382">
    <property type="entry name" value="AAA"/>
    <property type="match status" value="1"/>
</dbReference>
<dbReference type="GO" id="GO:0005524">
    <property type="term" value="F:ATP binding"/>
    <property type="evidence" value="ECO:0007669"/>
    <property type="project" value="UniProtKB-KW"/>
</dbReference>
<organism evidence="12 13">
    <name type="scientific">Streptococcus sobrinus W1703</name>
    <dbReference type="NCBI Taxonomy" id="1227275"/>
    <lineage>
        <taxon>Bacteria</taxon>
        <taxon>Bacillati</taxon>
        <taxon>Bacillota</taxon>
        <taxon>Bacilli</taxon>
        <taxon>Lactobacillales</taxon>
        <taxon>Streptococcaceae</taxon>
        <taxon>Streptococcus</taxon>
    </lineage>
</organism>
<dbReference type="PROSITE" id="PS50893">
    <property type="entry name" value="ABC_TRANSPORTER_2"/>
    <property type="match status" value="1"/>
</dbReference>
<dbReference type="Gene3D" id="3.40.50.300">
    <property type="entry name" value="P-loop containing nucleotide triphosphate hydrolases"/>
    <property type="match status" value="1"/>
</dbReference>
<evidence type="ECO:0000256" key="5">
    <source>
        <dbReference type="ARBA" id="ARBA00022741"/>
    </source>
</evidence>
<feature type="domain" description="ABC transporter" evidence="10">
    <location>
        <begin position="344"/>
        <end position="577"/>
    </location>
</feature>
<dbReference type="SUPFAM" id="SSF52540">
    <property type="entry name" value="P-loop containing nucleoside triphosphate hydrolases"/>
    <property type="match status" value="1"/>
</dbReference>
<comment type="caution">
    <text evidence="12">The sequence shown here is derived from an EMBL/GenBank/DDBJ whole genome shotgun (WGS) entry which is preliminary data.</text>
</comment>
<protein>
    <submittedName>
        <fullName evidence="12">ABC transporter, ATP-binding protein</fullName>
    </submittedName>
</protein>
<dbReference type="InterPro" id="IPR003593">
    <property type="entry name" value="AAA+_ATPase"/>
</dbReference>
<evidence type="ECO:0000256" key="4">
    <source>
        <dbReference type="ARBA" id="ARBA00022692"/>
    </source>
</evidence>
<comment type="subcellular location">
    <subcellularLocation>
        <location evidence="1">Cell membrane</location>
        <topology evidence="1">Multi-pass membrane protein</topology>
    </subcellularLocation>
</comment>
<evidence type="ECO:0000256" key="8">
    <source>
        <dbReference type="ARBA" id="ARBA00023136"/>
    </source>
</evidence>
<evidence type="ECO:0000313" key="12">
    <source>
        <dbReference type="EMBL" id="ERJ74399.1"/>
    </source>
</evidence>
<dbReference type="InterPro" id="IPR017871">
    <property type="entry name" value="ABC_transporter-like_CS"/>
</dbReference>
<dbReference type="SUPFAM" id="SSF90123">
    <property type="entry name" value="ABC transporter transmembrane region"/>
    <property type="match status" value="1"/>
</dbReference>
<feature type="transmembrane region" description="Helical" evidence="9">
    <location>
        <begin position="67"/>
        <end position="93"/>
    </location>
</feature>
<dbReference type="InterPro" id="IPR003439">
    <property type="entry name" value="ABC_transporter-like_ATP-bd"/>
</dbReference>
<dbReference type="AlphaFoldDB" id="U2KB51"/>
<dbReference type="EMBL" id="AWVA01000102">
    <property type="protein sequence ID" value="ERJ74399.1"/>
    <property type="molecule type" value="Genomic_DNA"/>
</dbReference>
<evidence type="ECO:0000259" key="11">
    <source>
        <dbReference type="PROSITE" id="PS50929"/>
    </source>
</evidence>
<gene>
    <name evidence="12" type="ORF">HMPREF1557_01683</name>
</gene>
<evidence type="ECO:0000259" key="10">
    <source>
        <dbReference type="PROSITE" id="PS50893"/>
    </source>
</evidence>
<dbReference type="PROSITE" id="PS00211">
    <property type="entry name" value="ABC_TRANSPORTER_1"/>
    <property type="match status" value="1"/>
</dbReference>
<keyword evidence="7 9" id="KW-1133">Transmembrane helix</keyword>
<dbReference type="CDD" id="cd18547">
    <property type="entry name" value="ABC_6TM_Tm288_like"/>
    <property type="match status" value="1"/>
</dbReference>
<feature type="transmembrane region" description="Helical" evidence="9">
    <location>
        <begin position="257"/>
        <end position="275"/>
    </location>
</feature>
<evidence type="ECO:0000256" key="7">
    <source>
        <dbReference type="ARBA" id="ARBA00022989"/>
    </source>
</evidence>
<keyword evidence="4 9" id="KW-0812">Transmembrane</keyword>
<dbReference type="CDD" id="cd03254">
    <property type="entry name" value="ABCC_Glucan_exporter_like"/>
    <property type="match status" value="1"/>
</dbReference>
<dbReference type="PATRIC" id="fig|1227275.3.peg.1500"/>
<dbReference type="FunFam" id="1.20.1560.10:FF:000011">
    <property type="entry name" value="Multidrug ABC transporter ATP-binding protein"/>
    <property type="match status" value="1"/>
</dbReference>
<dbReference type="RefSeq" id="WP_021673987.1">
    <property type="nucleotide sequence ID" value="NZ_KI259717.1"/>
</dbReference>
<keyword evidence="6 12" id="KW-0067">ATP-binding</keyword>
<keyword evidence="5" id="KW-0547">Nucleotide-binding</keyword>
<dbReference type="GO" id="GO:0005886">
    <property type="term" value="C:plasma membrane"/>
    <property type="evidence" value="ECO:0007669"/>
    <property type="project" value="UniProtKB-SubCell"/>
</dbReference>
<evidence type="ECO:0000256" key="2">
    <source>
        <dbReference type="ARBA" id="ARBA00022448"/>
    </source>
</evidence>
<feature type="transmembrane region" description="Helical" evidence="9">
    <location>
        <begin position="143"/>
        <end position="161"/>
    </location>
</feature>
<dbReference type="InterPro" id="IPR011527">
    <property type="entry name" value="ABC1_TM_dom"/>
</dbReference>
<dbReference type="PANTHER" id="PTHR43394">
    <property type="entry name" value="ATP-DEPENDENT PERMEASE MDL1, MITOCHONDRIAL"/>
    <property type="match status" value="1"/>
</dbReference>
<accession>U2KB51</accession>
<sequence>MKTKKKSLLSQMSPYLKGYRALFGLAVVFSIISSTITVIGPDKLKEMTDTMTKGLAGNIDLDKIGSIAMTLALLYIGGALVSYAASFIVSTLIQRFSQRLRNAIADKINKVPLKYFDSHAQGDTLSRVTNDVDLMTQSFNQSLVTMVASIVLLIGSIFMMIKTNGLLAVTAIGSVFAGFLLTGLIMARSQPLFKKQQKNLADVSGYVEEIYSGHNVVTSYNARRESKEAFEKLNQDLFSSMWKSQFFSGIMMPMMQFIGNFGYVMVCIVGARMAINGDITMGTIVAFMTYVRIFTQPISQIAQGITQLQSANAAMGRVFEFLDEEEMEVEDAKAKQLDKVKGDVAFENVFFGYNPDKTIIHDFSAKAKPGQKIAIVGPTGAGKTTMVNLLMRFYEINKGRISIDGVNIHDMKRSEVHDAFSMVLQDTWLFEGTVKENLIFNHKHITDEQVLAAAKAVGVHHYIKTLPKGYDTVLDDSVTLSVGQKQLMTIARALLKDSPLLILDEATSSVDTRTEELIQKAMDKLMEGRTSFVIAHRLSTIRNADLILVMKDGNIIEQGNHQELMTQNGFYADLYNSQFASA</sequence>
<dbReference type="InterPro" id="IPR039421">
    <property type="entry name" value="Type_1_exporter"/>
</dbReference>
<evidence type="ECO:0000256" key="9">
    <source>
        <dbReference type="SAM" id="Phobius"/>
    </source>
</evidence>
<evidence type="ECO:0000256" key="1">
    <source>
        <dbReference type="ARBA" id="ARBA00004651"/>
    </source>
</evidence>
<proteinExistence type="predicted"/>
<dbReference type="Gene3D" id="1.20.1560.10">
    <property type="entry name" value="ABC transporter type 1, transmembrane domain"/>
    <property type="match status" value="1"/>
</dbReference>
<dbReference type="PROSITE" id="PS50929">
    <property type="entry name" value="ABC_TM1F"/>
    <property type="match status" value="1"/>
</dbReference>
<dbReference type="GO" id="GO:0015421">
    <property type="term" value="F:ABC-type oligopeptide transporter activity"/>
    <property type="evidence" value="ECO:0007669"/>
    <property type="project" value="TreeGrafter"/>
</dbReference>
<feature type="domain" description="ABC transmembrane type-1" evidence="11">
    <location>
        <begin position="25"/>
        <end position="310"/>
    </location>
</feature>
<reference evidence="12 13" key="1">
    <citation type="submission" date="2013-06" db="EMBL/GenBank/DDBJ databases">
        <authorList>
            <person name="Weinstock G."/>
            <person name="Sodergren E."/>
            <person name="Lobos E.A."/>
            <person name="Fulton L."/>
            <person name="Fulton R."/>
            <person name="Courtney L."/>
            <person name="Fronick C."/>
            <person name="O'Laughlin M."/>
            <person name="Godfrey J."/>
            <person name="Wilson R.M."/>
            <person name="Miner T."/>
            <person name="Farmer C."/>
            <person name="Delehaunty K."/>
            <person name="Cordes M."/>
            <person name="Minx P."/>
            <person name="Tomlinson C."/>
            <person name="Chen J."/>
            <person name="Wollam A."/>
            <person name="Pepin K.H."/>
            <person name="Bhonagiri V."/>
            <person name="Zhang X."/>
            <person name="Warren W."/>
            <person name="Mitreva M."/>
            <person name="Mardis E.R."/>
            <person name="Wilson R.K."/>
        </authorList>
    </citation>
    <scope>NUCLEOTIDE SEQUENCE [LARGE SCALE GENOMIC DNA]</scope>
    <source>
        <strain evidence="12 13">W1703</strain>
    </source>
</reference>
<dbReference type="Pfam" id="PF00005">
    <property type="entry name" value="ABC_tran"/>
    <property type="match status" value="1"/>
</dbReference>